<feature type="region of interest" description="Disordered" evidence="2">
    <location>
        <begin position="94"/>
        <end position="125"/>
    </location>
</feature>
<gene>
    <name evidence="3" type="ORF">Tco_0749724</name>
</gene>
<keyword evidence="1" id="KW-0175">Coiled coil</keyword>
<feature type="compositionally biased region" description="Basic and acidic residues" evidence="2">
    <location>
        <begin position="300"/>
        <end position="309"/>
    </location>
</feature>
<evidence type="ECO:0000313" key="3">
    <source>
        <dbReference type="EMBL" id="GJS83183.1"/>
    </source>
</evidence>
<evidence type="ECO:0000256" key="1">
    <source>
        <dbReference type="SAM" id="Coils"/>
    </source>
</evidence>
<feature type="compositionally biased region" description="Polar residues" evidence="2">
    <location>
        <begin position="286"/>
        <end position="299"/>
    </location>
</feature>
<comment type="caution">
    <text evidence="3">The sequence shown here is derived from an EMBL/GenBank/DDBJ whole genome shotgun (WGS) entry which is preliminary data.</text>
</comment>
<feature type="region of interest" description="Disordered" evidence="2">
    <location>
        <begin position="286"/>
        <end position="309"/>
    </location>
</feature>
<organism evidence="3 4">
    <name type="scientific">Tanacetum coccineum</name>
    <dbReference type="NCBI Taxonomy" id="301880"/>
    <lineage>
        <taxon>Eukaryota</taxon>
        <taxon>Viridiplantae</taxon>
        <taxon>Streptophyta</taxon>
        <taxon>Embryophyta</taxon>
        <taxon>Tracheophyta</taxon>
        <taxon>Spermatophyta</taxon>
        <taxon>Magnoliopsida</taxon>
        <taxon>eudicotyledons</taxon>
        <taxon>Gunneridae</taxon>
        <taxon>Pentapetalae</taxon>
        <taxon>asterids</taxon>
        <taxon>campanulids</taxon>
        <taxon>Asterales</taxon>
        <taxon>Asteraceae</taxon>
        <taxon>Asteroideae</taxon>
        <taxon>Anthemideae</taxon>
        <taxon>Anthemidinae</taxon>
        <taxon>Tanacetum</taxon>
    </lineage>
</organism>
<name>A0ABQ4Z2T7_9ASTR</name>
<proteinExistence type="predicted"/>
<keyword evidence="4" id="KW-1185">Reference proteome</keyword>
<dbReference type="Proteomes" id="UP001151760">
    <property type="component" value="Unassembled WGS sequence"/>
</dbReference>
<reference evidence="3" key="2">
    <citation type="submission" date="2022-01" db="EMBL/GenBank/DDBJ databases">
        <authorList>
            <person name="Yamashiro T."/>
            <person name="Shiraishi A."/>
            <person name="Satake H."/>
            <person name="Nakayama K."/>
        </authorList>
    </citation>
    <scope>NUCLEOTIDE SEQUENCE</scope>
</reference>
<dbReference type="EMBL" id="BQNB010010882">
    <property type="protein sequence ID" value="GJS83183.1"/>
    <property type="molecule type" value="Genomic_DNA"/>
</dbReference>
<protein>
    <submittedName>
        <fullName evidence="3">Uncharacterized protein</fullName>
    </submittedName>
</protein>
<feature type="coiled-coil region" evidence="1">
    <location>
        <begin position="131"/>
        <end position="165"/>
    </location>
</feature>
<evidence type="ECO:0000256" key="2">
    <source>
        <dbReference type="SAM" id="MobiDB-lite"/>
    </source>
</evidence>
<evidence type="ECO:0000313" key="4">
    <source>
        <dbReference type="Proteomes" id="UP001151760"/>
    </source>
</evidence>
<accession>A0ABQ4Z2T7</accession>
<sequence length="334" mass="37638">MVFSPSQFSSYWELEKDAMALLKWIQKFSKTQDIGARTAVYIFSRISFAITRGRRMIYNFQSSTDDEEIKMEDLVEIVQKTTAGFMELDSLKDDQPIQVSSEDETEIETDTETEDTSVPKSSPPSLRTVQIQELTNQLSLLQSQNIKMEEEKAGAEAQATILKAQPLYLNLKELPTEFEEVNWTLRYLKEYVEKMEIDVLADLKGIPDKLVELQTSTSTVKTRVTSLKCFKLDILADLLDLPSSFTTLSSQMAKLKVMDAIPDIMNKVAVSLDKFADVISSASQKAETPSVPSAGQVDTHTAEGKKNTNKETIIQLFQRRQAKDADTANLINKH</sequence>
<reference evidence="3" key="1">
    <citation type="journal article" date="2022" name="Int. J. Mol. Sci.">
        <title>Draft Genome of Tanacetum Coccineum: Genomic Comparison of Closely Related Tanacetum-Family Plants.</title>
        <authorList>
            <person name="Yamashiro T."/>
            <person name="Shiraishi A."/>
            <person name="Nakayama K."/>
            <person name="Satake H."/>
        </authorList>
    </citation>
    <scope>NUCLEOTIDE SEQUENCE</scope>
</reference>
<feature type="compositionally biased region" description="Acidic residues" evidence="2">
    <location>
        <begin position="101"/>
        <end position="115"/>
    </location>
</feature>